<dbReference type="GO" id="GO:0007156">
    <property type="term" value="P:homophilic cell adhesion via plasma membrane adhesion molecules"/>
    <property type="evidence" value="ECO:0007669"/>
    <property type="project" value="TreeGrafter"/>
</dbReference>
<dbReference type="Pfam" id="PF13927">
    <property type="entry name" value="Ig_3"/>
    <property type="match status" value="3"/>
</dbReference>
<feature type="domain" description="Fibronectin type-III" evidence="14">
    <location>
        <begin position="1229"/>
        <end position="1320"/>
    </location>
</feature>
<dbReference type="FunFam" id="2.60.40.10:FF:000093">
    <property type="entry name" value="Down syndrome cell adhesion molecule, isoform B"/>
    <property type="match status" value="1"/>
</dbReference>
<dbReference type="VEuPathDB" id="VectorBase:AAEL027978"/>
<dbReference type="FunFam" id="2.60.40.10:FF:000435">
    <property type="entry name" value="Down syndrome cell adhesion molecule, isoform J"/>
    <property type="match status" value="1"/>
</dbReference>
<dbReference type="EMBL" id="GDUN01000084">
    <property type="protein sequence ID" value="JAN95835.1"/>
    <property type="molecule type" value="mRNA"/>
</dbReference>
<dbReference type="SMART" id="SM00408">
    <property type="entry name" value="IGc2"/>
    <property type="match status" value="9"/>
</dbReference>
<feature type="domain" description="Fibronectin type-III" evidence="14">
    <location>
        <begin position="1412"/>
        <end position="1505"/>
    </location>
</feature>
<feature type="chain" id="PRO_5006129197" evidence="12">
    <location>
        <begin position="31"/>
        <end position="2016"/>
    </location>
</feature>
<evidence type="ECO:0000256" key="3">
    <source>
        <dbReference type="ARBA" id="ARBA00022729"/>
    </source>
</evidence>
<dbReference type="GO" id="GO:0070593">
    <property type="term" value="P:dendrite self-avoidance"/>
    <property type="evidence" value="ECO:0007669"/>
    <property type="project" value="TreeGrafter"/>
</dbReference>
<dbReference type="CDD" id="cd00063">
    <property type="entry name" value="FN3"/>
    <property type="match status" value="6"/>
</dbReference>
<dbReference type="PROSITE" id="PS50853">
    <property type="entry name" value="FN3"/>
    <property type="match status" value="6"/>
</dbReference>
<dbReference type="SUPFAM" id="SSF48726">
    <property type="entry name" value="Immunoglobulin"/>
    <property type="match status" value="9"/>
</dbReference>
<dbReference type="InterPro" id="IPR021012">
    <property type="entry name" value="Dscam1_C"/>
</dbReference>
<feature type="domain" description="Ig-like" evidence="13">
    <location>
        <begin position="626"/>
        <end position="720"/>
    </location>
</feature>
<evidence type="ECO:0000256" key="12">
    <source>
        <dbReference type="SAM" id="SignalP"/>
    </source>
</evidence>
<keyword evidence="7 11" id="KW-0472">Membrane</keyword>
<dbReference type="FunFam" id="2.60.40.10:FF:000394">
    <property type="entry name" value="Down syndrome cell adhesion molecule, isoform J"/>
    <property type="match status" value="1"/>
</dbReference>
<dbReference type="InterPro" id="IPR036116">
    <property type="entry name" value="FN3_sf"/>
</dbReference>
<feature type="signal peptide" evidence="12">
    <location>
        <begin position="1"/>
        <end position="30"/>
    </location>
</feature>
<dbReference type="PROSITE" id="PS50835">
    <property type="entry name" value="IG_LIKE"/>
    <property type="match status" value="10"/>
</dbReference>
<keyword evidence="9" id="KW-0393">Immunoglobulin domain</keyword>
<dbReference type="CDD" id="cd20953">
    <property type="entry name" value="IgI_2_Dscam"/>
    <property type="match status" value="1"/>
</dbReference>
<keyword evidence="15" id="KW-0675">Receptor</keyword>
<dbReference type="SMART" id="SM00060">
    <property type="entry name" value="FN3"/>
    <property type="match status" value="6"/>
</dbReference>
<dbReference type="FunFam" id="2.60.40.10:FF:000413">
    <property type="entry name" value="Down syndrome cell adhesion molecule, isoform F"/>
    <property type="match status" value="1"/>
</dbReference>
<feature type="domain" description="Ig-like" evidence="13">
    <location>
        <begin position="821"/>
        <end position="913"/>
    </location>
</feature>
<name>A0A0P6JSS3_AEDAE</name>
<evidence type="ECO:0000259" key="13">
    <source>
        <dbReference type="PROSITE" id="PS50835"/>
    </source>
</evidence>
<dbReference type="FunFam" id="2.60.40.10:FF:000308">
    <property type="entry name" value="Down syndrome cell adhesion molecule, isoform D"/>
    <property type="match status" value="1"/>
</dbReference>
<evidence type="ECO:0000313" key="15">
    <source>
        <dbReference type="EMBL" id="JAN95835.1"/>
    </source>
</evidence>
<feature type="domain" description="Ig-like" evidence="13">
    <location>
        <begin position="142"/>
        <end position="238"/>
    </location>
</feature>
<evidence type="ECO:0000256" key="9">
    <source>
        <dbReference type="ARBA" id="ARBA00023319"/>
    </source>
</evidence>
<dbReference type="FunFam" id="2.60.40.10:FF:000230">
    <property type="entry name" value="Down syndrome cell adhesion molecule, isoform D"/>
    <property type="match status" value="1"/>
</dbReference>
<feature type="domain" description="Fibronectin type-III" evidence="14">
    <location>
        <begin position="1129"/>
        <end position="1225"/>
    </location>
</feature>
<dbReference type="InterPro" id="IPR013783">
    <property type="entry name" value="Ig-like_fold"/>
</dbReference>
<sequence length="2016" mass="221870">MARCRGGGNTATMFALVWMVLLSGLNCLNAVEAASKVDDSKGPVFLKEPTNRIDFSNSTGAVVECSATGNPPPEMIWIRSDGTAVGEVPGLRQILPNGNLVFPPFRAEDYRQDVHAQVYACMAKNQFGSIISRDVNVRAVVQQYYEADVNKEHVIRGNSAILKCLIPSFVADFVDVVSWTDEENTYVYSSATAAEDSDGKYMVLPSGELHIREVGPEDGYKSYQCRTKHRLTGETRLSATKGRLVITEPISSTPPKTPSLMQKPVEVNPSTDTALLCLAQGFPAPNFRWYKYIEGTTRKQAVVLNERVKQVSGTLIIKDAVVDDSGKYLCVVNNSVGGESVETVLTVTAPLTAKIEPRTQTVDFGRPAVFTCKFSGNPIKTVSWMKDGKALGHSDAVLRIESVKKEDKGMYQCFIRNDQESAQASAELKLGGRFDPPVIREAFPEETRHPGPSVFLKCIAGGNPTPEISWELDGKKITNSDRYQVGQYVTVNGDVVSHLNITSLHSNDGGLYKCIASSKVGVAEHSAKLNVYGLPYVRTMEKKSIVAGETLIVTCPVAGYPIDSIVWERDNRQLPINRKQKVFPNGTLIIENVERNSDQATYTCVAKNSEGYTARGTLEVAVMVPPSITPFSFGEETFNSGESTAVQCMVYKGDAPLEIRWYFNGQLLPSNENGVIIARMTERLSSLSIDPISHYHRGVYECRAKNKAGESVQSSELVINVPPRWILEPTDKAFAQGSNAKVECKADGFPKPQVSWKKAIGDTPGEYKDLRSNDSSIRVEEGSLFINNIQKSNEGYYLCEAINGIGSGLSAVILISVQAPPEFTEKLRNQTARRSEPTVLQCEAKGEKPIGILWNMNNIRLDPKSDNRYTIREEIRPDGVMSSLSIKRTERSDSALFTCMATNAFGSDDASINMIIQEAPEMPYALKVLDKSGRTVQLSWAKPYDGNSPLKRYIIEFKRSRGTWENDVDRVIVPGHTNEAQVQKLSPATTYNIRIVAENDIGVSDSSEVVTIITAEEAPSGKPQAIKVEPTNQSTLRVSWKAPPRAEWNGDILGYYVGFKQTSQNSSYIYETVNYSLEGGEGKEHSLEINNLKTYTQYSIVIQAFNKVGAGPMSEEEKQYTAEGTPDQPPSDTMCTTLTSQTIRVSWVSPPLESANGVIKGYKVVYSPSELWNDDKNKDYKKTASSDTVLHGLKKYTNYTMQVLATTSGGDGVRSAPIHCQTEQDVPEAPTAVKALVMSEGSILVSWQPPSQPNGVILQYTVYIKIGDQEPKSHKVPSYQMSYEASGLEKNQQYDFWVTASTTIGEGQRSKMLSAMPSDKVPAKIASFDDTFTATFKEDAKLPCLAVGSPTPDITWKIKGQEFVPNERIRQLPEGSLFIKDVIRQDAGDYTCTAENSIAKDSITHRLIVLAPPQSPQLTLTATTTDSLAVKLKPHESDTAPLQGYTLHYKPEFGDWETSDVALDAPKYTIENLYCGSRYQVYATAYNTIGAGEPSDILNTRTKGSKPLLPEKSRFIEASSNSITLHLPAWKDGGCRMSHFVVENKKKDQPDWNQISNNVKPGGNFVVLDLEPATWYNLRVTAHNNAGFTVAEYEFATLTITGGTIAPTRDIPELTAEDTIRIILSNLNLVVPVVAALLVIIIAIIVICVLRNKGNNNKDDVVYNQSMGPAGAATLDKRRPDIRDELGYIAPPNRKLPPVPGSNYNTCDRVKRGTVISHNPINKSNHSTWDPRRPLYEELKNVQAPALPRRCNHPPACYGMEDEICPYATFHLLGFREEMDPTKAMNFQTFPHQNGMGGPGHMGTMGSNMAMQVPNHVHSRSGSQSMPRQNRYARKNSQGGQSSIYTPAPEYDDPANCAEEDQYRRYTRINSQGGSLYCGPGPEYDDPANCAPEEDQYGSQYGGNYGTPYDHYGSRGSVGRRSVGSPEPPPPPPRNHDTSNSSFNDSKESNEISEAECDRDNGPRGNYGATAKTTDALNAEETEKLLKQRNEVKPKYAKQTAAPASAGLTAYDTMAV</sequence>
<dbReference type="SMART" id="SM00409">
    <property type="entry name" value="IG"/>
    <property type="match status" value="9"/>
</dbReference>
<feature type="transmembrane region" description="Helical" evidence="11">
    <location>
        <begin position="1629"/>
        <end position="1650"/>
    </location>
</feature>
<evidence type="ECO:0000256" key="11">
    <source>
        <dbReference type="SAM" id="Phobius"/>
    </source>
</evidence>
<dbReference type="PANTHER" id="PTHR10075:SF53">
    <property type="entry name" value="DOWN SYNDROME CELL ADHESION MOLECULE 1, ISOFORM BQ"/>
    <property type="match status" value="1"/>
</dbReference>
<feature type="domain" description="Fibronectin type-III" evidence="14">
    <location>
        <begin position="1022"/>
        <end position="1124"/>
    </location>
</feature>
<evidence type="ECO:0000256" key="7">
    <source>
        <dbReference type="ARBA" id="ARBA00023136"/>
    </source>
</evidence>
<evidence type="ECO:0000256" key="1">
    <source>
        <dbReference type="ARBA" id="ARBA00004167"/>
    </source>
</evidence>
<keyword evidence="6 11" id="KW-1133">Transmembrane helix</keyword>
<dbReference type="Gene3D" id="2.60.40.10">
    <property type="entry name" value="Immunoglobulins"/>
    <property type="match status" value="16"/>
</dbReference>
<keyword evidence="3 12" id="KW-0732">Signal</keyword>
<dbReference type="CDD" id="cd20958">
    <property type="entry name" value="IgI_5_Dscam"/>
    <property type="match status" value="1"/>
</dbReference>
<dbReference type="FunFam" id="2.60.40.10:FF:000498">
    <property type="entry name" value="Down syndrome cell adhesion molecule, isoform J"/>
    <property type="match status" value="1"/>
</dbReference>
<feature type="domain" description="Ig-like" evidence="13">
    <location>
        <begin position="255"/>
        <end position="346"/>
    </location>
</feature>
<reference evidence="15" key="1">
    <citation type="journal article" date="2016" name="PLoS ONE">
        <title>A Deep Insight into the Sialome of Male and Female Aedes aegypti Mosquitoes.</title>
        <authorList>
            <person name="Ribeiro J.M."/>
            <person name="Martin-Martin I."/>
            <person name="Arca B."/>
            <person name="Calvo E."/>
        </authorList>
    </citation>
    <scope>NUCLEOTIDE SEQUENCE</scope>
    <source>
        <strain evidence="15">Liverpool</strain>
        <tissue evidence="15">Salivary glands</tissue>
    </source>
</reference>
<dbReference type="InterPro" id="IPR036179">
    <property type="entry name" value="Ig-like_dom_sf"/>
</dbReference>
<feature type="region of interest" description="Disordered" evidence="10">
    <location>
        <begin position="1113"/>
        <end position="1132"/>
    </location>
</feature>
<dbReference type="GO" id="GO:0007411">
    <property type="term" value="P:axon guidance"/>
    <property type="evidence" value="ECO:0007669"/>
    <property type="project" value="TreeGrafter"/>
</dbReference>
<evidence type="ECO:0000256" key="10">
    <source>
        <dbReference type="SAM" id="MobiDB-lite"/>
    </source>
</evidence>
<protein>
    <submittedName>
        <fullName evidence="15">Putative axon guidance receptor dscam</fullName>
    </submittedName>
</protein>
<feature type="domain" description="Ig-like" evidence="13">
    <location>
        <begin position="723"/>
        <end position="816"/>
    </location>
</feature>
<dbReference type="InterPro" id="IPR013098">
    <property type="entry name" value="Ig_I-set"/>
</dbReference>
<keyword evidence="2 11" id="KW-0812">Transmembrane</keyword>
<feature type="domain" description="Ig-like" evidence="13">
    <location>
        <begin position="43"/>
        <end position="136"/>
    </location>
</feature>
<dbReference type="Pfam" id="PF00041">
    <property type="entry name" value="fn3"/>
    <property type="match status" value="5"/>
</dbReference>
<accession>A0A0P6JSS3</accession>
<dbReference type="GO" id="GO:0005886">
    <property type="term" value="C:plasma membrane"/>
    <property type="evidence" value="ECO:0007669"/>
    <property type="project" value="TreeGrafter"/>
</dbReference>
<evidence type="ECO:0000256" key="6">
    <source>
        <dbReference type="ARBA" id="ARBA00022989"/>
    </source>
</evidence>
<evidence type="ECO:0000256" key="4">
    <source>
        <dbReference type="ARBA" id="ARBA00022737"/>
    </source>
</evidence>
<feature type="domain" description="Ig-like" evidence="13">
    <location>
        <begin position="1322"/>
        <end position="1404"/>
    </location>
</feature>
<dbReference type="GO" id="GO:0098632">
    <property type="term" value="F:cell-cell adhesion mediator activity"/>
    <property type="evidence" value="ECO:0007669"/>
    <property type="project" value="TreeGrafter"/>
</dbReference>
<dbReference type="GO" id="GO:0042802">
    <property type="term" value="F:identical protein binding"/>
    <property type="evidence" value="ECO:0007669"/>
    <property type="project" value="UniProtKB-ARBA"/>
</dbReference>
<dbReference type="FunFam" id="2.60.40.10:FF:000439">
    <property type="entry name" value="Down syndrome cell adhesion molecule, isoform J"/>
    <property type="match status" value="1"/>
</dbReference>
<evidence type="ECO:0000256" key="2">
    <source>
        <dbReference type="ARBA" id="ARBA00022692"/>
    </source>
</evidence>
<feature type="domain" description="Fibronectin type-III" evidence="14">
    <location>
        <begin position="1509"/>
        <end position="1604"/>
    </location>
</feature>
<dbReference type="Pfam" id="PF25059">
    <property type="entry name" value="FN3_DSCAM-DSCAML_C"/>
    <property type="match status" value="1"/>
</dbReference>
<dbReference type="FunFam" id="2.60.40.10:FF:000426">
    <property type="entry name" value="Down syndrome cell adhesion molecule, isoform J"/>
    <property type="match status" value="1"/>
</dbReference>
<comment type="subcellular location">
    <subcellularLocation>
        <location evidence="1">Membrane</location>
        <topology evidence="1">Single-pass membrane protein</topology>
    </subcellularLocation>
</comment>
<dbReference type="FunFam" id="2.60.40.10:FF:000410">
    <property type="entry name" value="Down syndrome cell adhesion molecule, isoform H"/>
    <property type="match status" value="1"/>
</dbReference>
<dbReference type="InterPro" id="IPR056754">
    <property type="entry name" value="DSCAM/DSCAML_C"/>
</dbReference>
<feature type="compositionally biased region" description="Polar residues" evidence="10">
    <location>
        <begin position="1835"/>
        <end position="1845"/>
    </location>
</feature>
<feature type="compositionally biased region" description="Basic and acidic residues" evidence="10">
    <location>
        <begin position="1945"/>
        <end position="1962"/>
    </location>
</feature>
<dbReference type="InterPro" id="IPR003961">
    <property type="entry name" value="FN3_dom"/>
</dbReference>
<feature type="compositionally biased region" description="Low complexity" evidence="10">
    <location>
        <begin position="1914"/>
        <end position="1925"/>
    </location>
</feature>
<evidence type="ECO:0000256" key="8">
    <source>
        <dbReference type="ARBA" id="ARBA00023157"/>
    </source>
</evidence>
<dbReference type="PANTHER" id="PTHR10075">
    <property type="entry name" value="BASIGIN RELATED"/>
    <property type="match status" value="1"/>
</dbReference>
<dbReference type="SUPFAM" id="SSF49265">
    <property type="entry name" value="Fibronectin type III"/>
    <property type="match status" value="3"/>
</dbReference>
<feature type="domain" description="Ig-like" evidence="13">
    <location>
        <begin position="535"/>
        <end position="619"/>
    </location>
</feature>
<dbReference type="GO" id="GO:0030424">
    <property type="term" value="C:axon"/>
    <property type="evidence" value="ECO:0007669"/>
    <property type="project" value="TreeGrafter"/>
</dbReference>
<feature type="domain" description="Ig-like" evidence="13">
    <location>
        <begin position="350"/>
        <end position="429"/>
    </location>
</feature>
<dbReference type="CDD" id="cd20956">
    <property type="entry name" value="IgI_4_Dscam"/>
    <property type="match status" value="1"/>
</dbReference>
<organism evidence="15">
    <name type="scientific">Aedes aegypti</name>
    <name type="common">Yellowfever mosquito</name>
    <name type="synonym">Culex aegypti</name>
    <dbReference type="NCBI Taxonomy" id="7159"/>
    <lineage>
        <taxon>Eukaryota</taxon>
        <taxon>Metazoa</taxon>
        <taxon>Ecdysozoa</taxon>
        <taxon>Arthropoda</taxon>
        <taxon>Hexapoda</taxon>
        <taxon>Insecta</taxon>
        <taxon>Pterygota</taxon>
        <taxon>Neoptera</taxon>
        <taxon>Endopterygota</taxon>
        <taxon>Diptera</taxon>
        <taxon>Nematocera</taxon>
        <taxon>Culicoidea</taxon>
        <taxon>Culicidae</taxon>
        <taxon>Culicinae</taxon>
        <taxon>Aedini</taxon>
        <taxon>Aedes</taxon>
        <taxon>Stegomyia</taxon>
    </lineage>
</organism>
<evidence type="ECO:0000259" key="14">
    <source>
        <dbReference type="PROSITE" id="PS50853"/>
    </source>
</evidence>
<dbReference type="CDD" id="cd20957">
    <property type="entry name" value="IgC2_3_Dscam"/>
    <property type="match status" value="1"/>
</dbReference>
<dbReference type="FunFam" id="2.60.40.10:FF:000302">
    <property type="entry name" value="Down syndrome cell adhesion molecule, isoform D"/>
    <property type="match status" value="1"/>
</dbReference>
<feature type="region of interest" description="Disordered" evidence="10">
    <location>
        <begin position="1816"/>
        <end position="1855"/>
    </location>
</feature>
<dbReference type="InterPro" id="IPR003599">
    <property type="entry name" value="Ig_sub"/>
</dbReference>
<dbReference type="FunFam" id="2.60.40.10:FF:000310">
    <property type="entry name" value="Down syndrome cell adhesion molecule, isoform D"/>
    <property type="match status" value="1"/>
</dbReference>
<evidence type="ECO:0000256" key="5">
    <source>
        <dbReference type="ARBA" id="ARBA00022889"/>
    </source>
</evidence>
<dbReference type="FunFam" id="2.60.40.10:FF:000017">
    <property type="entry name" value="Down syndrome cell adhesion molecule b"/>
    <property type="match status" value="2"/>
</dbReference>
<dbReference type="InterPro" id="IPR007110">
    <property type="entry name" value="Ig-like_dom"/>
</dbReference>
<dbReference type="InterPro" id="IPR003598">
    <property type="entry name" value="Ig_sub2"/>
</dbReference>
<dbReference type="Pfam" id="PF07679">
    <property type="entry name" value="I-set"/>
    <property type="match status" value="5"/>
</dbReference>
<dbReference type="FunFam" id="2.60.40.10:FF:000311">
    <property type="entry name" value="Down syndrome cell adhesion molecule, isoform D"/>
    <property type="match status" value="1"/>
</dbReference>
<keyword evidence="5" id="KW-0130">Cell adhesion</keyword>
<proteinExistence type="evidence at transcript level"/>
<keyword evidence="8" id="KW-1015">Disulfide bond</keyword>
<feature type="region of interest" description="Disordered" evidence="10">
    <location>
        <begin position="1885"/>
        <end position="2016"/>
    </location>
</feature>
<dbReference type="Pfam" id="PF12355">
    <property type="entry name" value="Dscam_C"/>
    <property type="match status" value="1"/>
</dbReference>
<feature type="domain" description="Fibronectin type-III" evidence="14">
    <location>
        <begin position="922"/>
        <end position="1017"/>
    </location>
</feature>
<keyword evidence="4" id="KW-0677">Repeat</keyword>
<feature type="compositionally biased region" description="Basic and acidic residues" evidence="10">
    <location>
        <begin position="1981"/>
        <end position="1994"/>
    </location>
</feature>
<dbReference type="FunFam" id="2.60.40.10:FF:000324">
    <property type="entry name" value="Down syndrome cell adhesion molecule, isoform D"/>
    <property type="match status" value="1"/>
</dbReference>
<feature type="domain" description="Ig-like" evidence="13">
    <location>
        <begin position="436"/>
        <end position="530"/>
    </location>
</feature>